<dbReference type="GO" id="GO:0004842">
    <property type="term" value="F:ubiquitin-protein transferase activity"/>
    <property type="evidence" value="ECO:0007669"/>
    <property type="project" value="TreeGrafter"/>
</dbReference>
<dbReference type="InterPro" id="IPR001715">
    <property type="entry name" value="CH_dom"/>
</dbReference>
<dbReference type="InterPro" id="IPR002110">
    <property type="entry name" value="Ankyrin_rpt"/>
</dbReference>
<dbReference type="Gene3D" id="1.25.40.20">
    <property type="entry name" value="Ankyrin repeat-containing domain"/>
    <property type="match status" value="3"/>
</dbReference>
<feature type="domain" description="Calponin-homology (CH)" evidence="4">
    <location>
        <begin position="212"/>
        <end position="307"/>
    </location>
</feature>
<dbReference type="AlphaFoldDB" id="A0AAN8K6A5"/>
<dbReference type="PANTHER" id="PTHR24171:SF8">
    <property type="entry name" value="BRCA1-ASSOCIATED RING DOMAIN PROTEIN 1"/>
    <property type="match status" value="1"/>
</dbReference>
<dbReference type="Proteomes" id="UP001347796">
    <property type="component" value="Unassembled WGS sequence"/>
</dbReference>
<evidence type="ECO:0000256" key="1">
    <source>
        <dbReference type="ARBA" id="ARBA00022737"/>
    </source>
</evidence>
<dbReference type="GO" id="GO:0031436">
    <property type="term" value="C:BRCA1-BARD1 complex"/>
    <property type="evidence" value="ECO:0007669"/>
    <property type="project" value="TreeGrafter"/>
</dbReference>
<accession>A0AAN8K6A5</accession>
<evidence type="ECO:0000256" key="3">
    <source>
        <dbReference type="PROSITE-ProRule" id="PRU00023"/>
    </source>
</evidence>
<protein>
    <recommendedName>
        <fullName evidence="4">Calponin-homology (CH) domain-containing protein</fullName>
    </recommendedName>
</protein>
<dbReference type="Gene3D" id="1.10.418.10">
    <property type="entry name" value="Calponin-like domain"/>
    <property type="match status" value="2"/>
</dbReference>
<dbReference type="Pfam" id="PF12796">
    <property type="entry name" value="Ank_2"/>
    <property type="match status" value="3"/>
</dbReference>
<dbReference type="PRINTS" id="PR01415">
    <property type="entry name" value="ANKYRIN"/>
</dbReference>
<dbReference type="InterPro" id="IPR036770">
    <property type="entry name" value="Ankyrin_rpt-contain_sf"/>
</dbReference>
<dbReference type="PROSITE" id="PS50088">
    <property type="entry name" value="ANK_REPEAT"/>
    <property type="match status" value="3"/>
</dbReference>
<organism evidence="5 6">
    <name type="scientific">Patella caerulea</name>
    <name type="common">Rayed Mediterranean limpet</name>
    <dbReference type="NCBI Taxonomy" id="87958"/>
    <lineage>
        <taxon>Eukaryota</taxon>
        <taxon>Metazoa</taxon>
        <taxon>Spiralia</taxon>
        <taxon>Lophotrochozoa</taxon>
        <taxon>Mollusca</taxon>
        <taxon>Gastropoda</taxon>
        <taxon>Patellogastropoda</taxon>
        <taxon>Patelloidea</taxon>
        <taxon>Patellidae</taxon>
        <taxon>Patella</taxon>
    </lineage>
</organism>
<dbReference type="GO" id="GO:0070531">
    <property type="term" value="C:BRCA1-A complex"/>
    <property type="evidence" value="ECO:0007669"/>
    <property type="project" value="TreeGrafter"/>
</dbReference>
<gene>
    <name evidence="5" type="ORF">SNE40_001991</name>
</gene>
<evidence type="ECO:0000313" key="6">
    <source>
        <dbReference type="Proteomes" id="UP001347796"/>
    </source>
</evidence>
<dbReference type="SMART" id="SM00248">
    <property type="entry name" value="ANK"/>
    <property type="match status" value="8"/>
</dbReference>
<keyword evidence="1" id="KW-0677">Repeat</keyword>
<feature type="repeat" description="ANK" evidence="3">
    <location>
        <begin position="898"/>
        <end position="931"/>
    </location>
</feature>
<comment type="caution">
    <text evidence="5">The sequence shown here is derived from an EMBL/GenBank/DDBJ whole genome shotgun (WGS) entry which is preliminary data.</text>
</comment>
<dbReference type="InterPro" id="IPR036872">
    <property type="entry name" value="CH_dom_sf"/>
</dbReference>
<reference evidence="5 6" key="1">
    <citation type="submission" date="2024-01" db="EMBL/GenBank/DDBJ databases">
        <title>The genome of the rayed Mediterranean limpet Patella caerulea (Linnaeus, 1758).</title>
        <authorList>
            <person name="Anh-Thu Weber A."/>
            <person name="Halstead-Nussloch G."/>
        </authorList>
    </citation>
    <scope>NUCLEOTIDE SEQUENCE [LARGE SCALE GENOMIC DNA]</scope>
    <source>
        <strain evidence="5">AATW-2023a</strain>
        <tissue evidence="5">Whole specimen</tissue>
    </source>
</reference>
<evidence type="ECO:0000313" key="5">
    <source>
        <dbReference type="EMBL" id="KAK6190047.1"/>
    </source>
</evidence>
<dbReference type="PROSITE" id="PS50297">
    <property type="entry name" value="ANK_REP_REGION"/>
    <property type="match status" value="2"/>
</dbReference>
<dbReference type="EMBL" id="JAZGQO010000002">
    <property type="protein sequence ID" value="KAK6190047.1"/>
    <property type="molecule type" value="Genomic_DNA"/>
</dbReference>
<evidence type="ECO:0000259" key="4">
    <source>
        <dbReference type="Pfam" id="PF00307"/>
    </source>
</evidence>
<proteinExistence type="predicted"/>
<dbReference type="PANTHER" id="PTHR24171">
    <property type="entry name" value="ANKYRIN REPEAT DOMAIN-CONTAINING PROTEIN 39-RELATED"/>
    <property type="match status" value="1"/>
</dbReference>
<dbReference type="SUPFAM" id="SSF48403">
    <property type="entry name" value="Ankyrin repeat"/>
    <property type="match status" value="2"/>
</dbReference>
<feature type="repeat" description="ANK" evidence="3">
    <location>
        <begin position="560"/>
        <end position="592"/>
    </location>
</feature>
<dbReference type="SUPFAM" id="SSF47576">
    <property type="entry name" value="Calponin-homology domain, CH-domain"/>
    <property type="match status" value="1"/>
</dbReference>
<feature type="repeat" description="ANK" evidence="3">
    <location>
        <begin position="688"/>
        <end position="720"/>
    </location>
</feature>
<keyword evidence="2 3" id="KW-0040">ANK repeat</keyword>
<sequence length="1070" mass="122868">MSLRTRIRGFTAWVNLRIMPYNHLMNNVLMDLLTGTSMKYLIESFTGRDLKRLESFDGLTAQQKQTRVDWIVDELKKCNVIPDDVKIDARLFAMRSADHVFNLLWRLISHDIWFVWERAEFLQHDDVDILTQVPFKWTPDPPPAKKRKKSKTKKSLLTGFGSASLVEDKSAGNDTPEEPEEEWIQYPRADFMKNFKKKRRDLGKYPSPDHCILEMVNSQLKKTKEGRNLYCYTIDDLVDSRVLCALVNSFVPNTFTADLLLNDRWTINLVLRIAEQMFYIETPFDSEDLVDADPMAVCSYFCFFFMCAYKYRQSKAVVNRIDWIKKLMRECNHVLSKLPEPPIDPVDIQKKKDMTTETCRHRDAIAIMEKRFDVAYGRKWLQHVEDCKLEVRKEIKSKIKDRFDIVTIPRNITINDVCLSFVINLSLTNGSGFYLLEGKEMLTEGRKVVLFQKDTEEFLDDFTVKTKLSVKKILKLPNLSVVELNPANYPDYEIYIEASSRNKQLKNGTRFLYQVFPGNTITWQRHFIKCARENDYDTVDKMITFFKGQASFINCREPKSGMTALHWASREGHYDIVLMLLENGANIDAKNNLKCTPIHSAVEGLQRKVCHILIEWGCDVHVKNSRGLTPIESAKNEDFKEYLVDVYSHYSEIVPKMMNGDMKLFKEVVRKHETGEKEFCCIRSRCVNGSTLLHTACYYGDQEAVKDLLSLRLEVGLLDYKGATPLHRAKDIETMQLLLDMEAVIDSEDAEGNTPLHVKCYGESGKPSQLSCIELLLKKKADQTKRNNKGLLPIHCCAMQGRIDVMKLLMRYDNERKVIRTLNEEEERHPPSLLHLSLANDFIDACYWLIENGFTFKEKEPDILLRRILTEQIKLNDRAVAAKFLMENGADPNPRYTGGNTALHYAASLSGSTDILELLLSHGGDVDMVNDEGNTPIFFATQSNNQFAACVLIGQGSTVKHKNMQGLTAFDYIVDFEEWIESGYFTEDVKARLKAYSLKHARDLIRAITKRVKPSANPPGRSEMGKSTITLKSNASSPVAWSHSQISQGSVPKQHAILPPIGQPNYLTYY</sequence>
<keyword evidence="6" id="KW-1185">Reference proteome</keyword>
<dbReference type="Pfam" id="PF00307">
    <property type="entry name" value="CH"/>
    <property type="match status" value="1"/>
</dbReference>
<dbReference type="GO" id="GO:0085020">
    <property type="term" value="P:protein K6-linked ubiquitination"/>
    <property type="evidence" value="ECO:0007669"/>
    <property type="project" value="TreeGrafter"/>
</dbReference>
<evidence type="ECO:0000256" key="2">
    <source>
        <dbReference type="ARBA" id="ARBA00023043"/>
    </source>
</evidence>
<name>A0AAN8K6A5_PATCE</name>